<accession>A0A6N3GVH9</accession>
<name>A0A6N3GVH9_EUBLI</name>
<evidence type="ECO:0000313" key="1">
    <source>
        <dbReference type="EMBL" id="VYU67931.1"/>
    </source>
</evidence>
<gene>
    <name evidence="1" type="ORF">ELLFYP34_00716</name>
</gene>
<reference evidence="1" key="1">
    <citation type="submission" date="2019-11" db="EMBL/GenBank/DDBJ databases">
        <authorList>
            <person name="Feng L."/>
        </authorList>
    </citation>
    <scope>NUCLEOTIDE SEQUENCE</scope>
    <source>
        <strain evidence="1">ElimosumLFYP34</strain>
    </source>
</reference>
<dbReference type="AlphaFoldDB" id="A0A6N3GVH9"/>
<sequence>MEDFKSEYYTDLKETMEKYDIPPEAVEFAADPMQSLEEMFFSFANYLIS</sequence>
<protein>
    <submittedName>
        <fullName evidence="1">Uncharacterized protein</fullName>
    </submittedName>
</protein>
<dbReference type="EMBL" id="CACRTR010000023">
    <property type="protein sequence ID" value="VYU67931.1"/>
    <property type="molecule type" value="Genomic_DNA"/>
</dbReference>
<organism evidence="1">
    <name type="scientific">Eubacterium limosum</name>
    <dbReference type="NCBI Taxonomy" id="1736"/>
    <lineage>
        <taxon>Bacteria</taxon>
        <taxon>Bacillati</taxon>
        <taxon>Bacillota</taxon>
        <taxon>Clostridia</taxon>
        <taxon>Eubacteriales</taxon>
        <taxon>Eubacteriaceae</taxon>
        <taxon>Eubacterium</taxon>
    </lineage>
</organism>
<proteinExistence type="predicted"/>